<dbReference type="RefSeq" id="WP_379582143.1">
    <property type="nucleotide sequence ID" value="NZ_JBHSQW010000004.1"/>
</dbReference>
<organism evidence="4 5">
    <name type="scientific">Pseudonocardia hispaniensis</name>
    <dbReference type="NCBI Taxonomy" id="904933"/>
    <lineage>
        <taxon>Bacteria</taxon>
        <taxon>Bacillati</taxon>
        <taxon>Actinomycetota</taxon>
        <taxon>Actinomycetes</taxon>
        <taxon>Pseudonocardiales</taxon>
        <taxon>Pseudonocardiaceae</taxon>
        <taxon>Pseudonocardia</taxon>
    </lineage>
</organism>
<dbReference type="InterPro" id="IPR004370">
    <property type="entry name" value="4-OT-like_dom"/>
</dbReference>
<evidence type="ECO:0000313" key="4">
    <source>
        <dbReference type="EMBL" id="MFC5992987.1"/>
    </source>
</evidence>
<feature type="domain" description="4-oxalocrotonate tautomerase-like" evidence="3">
    <location>
        <begin position="19"/>
        <end position="77"/>
    </location>
</feature>
<proteinExistence type="inferred from homology"/>
<dbReference type="SUPFAM" id="SSF55331">
    <property type="entry name" value="Tautomerase/MIF"/>
    <property type="match status" value="1"/>
</dbReference>
<name>A0ABW1IX93_9PSEU</name>
<evidence type="ECO:0000259" key="3">
    <source>
        <dbReference type="Pfam" id="PF01361"/>
    </source>
</evidence>
<dbReference type="EC" id="5.3.2.6" evidence="4"/>
<dbReference type="Proteomes" id="UP001596302">
    <property type="component" value="Unassembled WGS sequence"/>
</dbReference>
<dbReference type="GO" id="GO:0016853">
    <property type="term" value="F:isomerase activity"/>
    <property type="evidence" value="ECO:0007669"/>
    <property type="project" value="UniProtKB-KW"/>
</dbReference>
<comment type="caution">
    <text evidence="4">The sequence shown here is derived from an EMBL/GenBank/DDBJ whole genome shotgun (WGS) entry which is preliminary data.</text>
</comment>
<protein>
    <submittedName>
        <fullName evidence="4">2-hydroxymuconate tautomerase</fullName>
        <ecNumber evidence="4">5.3.2.6</ecNumber>
    </submittedName>
</protein>
<evidence type="ECO:0000256" key="1">
    <source>
        <dbReference type="ARBA" id="ARBA00006723"/>
    </source>
</evidence>
<dbReference type="NCBIfam" id="NF002571">
    <property type="entry name" value="PRK02220.1"/>
    <property type="match status" value="1"/>
</dbReference>
<dbReference type="Gene3D" id="3.30.429.10">
    <property type="entry name" value="Macrophage Migration Inhibitory Factor"/>
    <property type="match status" value="1"/>
</dbReference>
<dbReference type="EMBL" id="JBHSQW010000004">
    <property type="protein sequence ID" value="MFC5992987.1"/>
    <property type="molecule type" value="Genomic_DNA"/>
</dbReference>
<evidence type="ECO:0000313" key="5">
    <source>
        <dbReference type="Proteomes" id="UP001596302"/>
    </source>
</evidence>
<sequence>MDLLTVDRYPQTRQEDDMPLVEVTLVEGRTPEQIRALISELTAAVERAVSAPPSSIRVIVREVPTTHFAAGDVTIAERRAGRDGEARA</sequence>
<keyword evidence="5" id="KW-1185">Reference proteome</keyword>
<comment type="similarity">
    <text evidence="1">Belongs to the 4-oxalocrotonate tautomerase family.</text>
</comment>
<evidence type="ECO:0000256" key="2">
    <source>
        <dbReference type="ARBA" id="ARBA00023235"/>
    </source>
</evidence>
<accession>A0ABW1IX93</accession>
<dbReference type="InterPro" id="IPR014347">
    <property type="entry name" value="Tautomerase/MIF_sf"/>
</dbReference>
<dbReference type="PANTHER" id="PTHR35530:SF1">
    <property type="entry name" value="2-HYDROXYMUCONATE TAUTOMERASE"/>
    <property type="match status" value="1"/>
</dbReference>
<keyword evidence="2 4" id="KW-0413">Isomerase</keyword>
<dbReference type="Pfam" id="PF01361">
    <property type="entry name" value="Tautomerase"/>
    <property type="match status" value="1"/>
</dbReference>
<reference evidence="5" key="1">
    <citation type="journal article" date="2019" name="Int. J. Syst. Evol. Microbiol.">
        <title>The Global Catalogue of Microorganisms (GCM) 10K type strain sequencing project: providing services to taxonomists for standard genome sequencing and annotation.</title>
        <authorList>
            <consortium name="The Broad Institute Genomics Platform"/>
            <consortium name="The Broad Institute Genome Sequencing Center for Infectious Disease"/>
            <person name="Wu L."/>
            <person name="Ma J."/>
        </authorList>
    </citation>
    <scope>NUCLEOTIDE SEQUENCE [LARGE SCALE GENOMIC DNA]</scope>
    <source>
        <strain evidence="5">CCM 8391</strain>
    </source>
</reference>
<gene>
    <name evidence="4" type="ORF">ACFQE5_02035</name>
</gene>
<dbReference type="PANTHER" id="PTHR35530">
    <property type="entry name" value="TAUTOMERASE-RELATED"/>
    <property type="match status" value="1"/>
</dbReference>